<dbReference type="Pfam" id="PF14054">
    <property type="entry name" value="DUF4249"/>
    <property type="match status" value="1"/>
</dbReference>
<proteinExistence type="predicted"/>
<dbReference type="Proteomes" id="UP000679725">
    <property type="component" value="Unassembled WGS sequence"/>
</dbReference>
<reference evidence="2 3" key="1">
    <citation type="submission" date="2021-04" db="EMBL/GenBank/DDBJ databases">
        <authorList>
            <person name="Rodrigo-Torres L."/>
            <person name="Arahal R. D."/>
            <person name="Lucena T."/>
        </authorList>
    </citation>
    <scope>NUCLEOTIDE SEQUENCE [LARGE SCALE GENOMIC DNA]</scope>
    <source>
        <strain evidence="2 3">CECT 9623</strain>
    </source>
</reference>
<accession>A0ABM8UJJ0</accession>
<evidence type="ECO:0000313" key="3">
    <source>
        <dbReference type="Proteomes" id="UP000679725"/>
    </source>
</evidence>
<sequence length="316" mass="35380">MSNRIIKYLLALTCAAVLFGCETMVGDLDLSKLPKTESKLVVECYLSPQSEEIIVKVTESQKLFGPASYEPTYIKNASVTLSGAAGQIQLPYNDSSFSYRIPAGSFKIEAGKKYDLVVSDSSRTVKAACTVPENQVTFKSYTADTVYDYPWKGDTSVTFKASWNDIKGEKNVYSLRGYFEILETNGYSYNSSTGQVVLNRRLNKRVYNNENYLLTDTNLDGITFDSPVYDVSLRSFMLGDIEQNGQRQYIWSNPKLNKIQFEVLNLDENYHKFSKSMKDGGNNDNPFVEPALVYTNIEGGLGCFGAYNATIVKIKP</sequence>
<protein>
    <recommendedName>
        <fullName evidence="4">DUF4249 domain-containing protein</fullName>
    </recommendedName>
</protein>
<gene>
    <name evidence="2" type="ORF">DYBT9623_00121</name>
</gene>
<evidence type="ECO:0008006" key="4">
    <source>
        <dbReference type="Google" id="ProtNLM"/>
    </source>
</evidence>
<feature type="chain" id="PRO_5045907640" description="DUF4249 domain-containing protein" evidence="1">
    <location>
        <begin position="21"/>
        <end position="316"/>
    </location>
</feature>
<dbReference type="EMBL" id="CAJRAU010000001">
    <property type="protein sequence ID" value="CAG5067400.1"/>
    <property type="molecule type" value="Genomic_DNA"/>
</dbReference>
<comment type="caution">
    <text evidence="2">The sequence shown here is derived from an EMBL/GenBank/DDBJ whole genome shotgun (WGS) entry which is preliminary data.</text>
</comment>
<dbReference type="RefSeq" id="WP_215231579.1">
    <property type="nucleotide sequence ID" value="NZ_CAJRAU010000001.1"/>
</dbReference>
<evidence type="ECO:0000256" key="1">
    <source>
        <dbReference type="SAM" id="SignalP"/>
    </source>
</evidence>
<keyword evidence="3" id="KW-1185">Reference proteome</keyword>
<dbReference type="InterPro" id="IPR025345">
    <property type="entry name" value="DUF4249"/>
</dbReference>
<name>A0ABM8UJJ0_9BACT</name>
<organism evidence="2 3">
    <name type="scientific">Dyadobacter linearis</name>
    <dbReference type="NCBI Taxonomy" id="2823330"/>
    <lineage>
        <taxon>Bacteria</taxon>
        <taxon>Pseudomonadati</taxon>
        <taxon>Bacteroidota</taxon>
        <taxon>Cytophagia</taxon>
        <taxon>Cytophagales</taxon>
        <taxon>Spirosomataceae</taxon>
        <taxon>Dyadobacter</taxon>
    </lineage>
</organism>
<feature type="signal peptide" evidence="1">
    <location>
        <begin position="1"/>
        <end position="20"/>
    </location>
</feature>
<keyword evidence="1" id="KW-0732">Signal</keyword>
<dbReference type="PROSITE" id="PS51257">
    <property type="entry name" value="PROKAR_LIPOPROTEIN"/>
    <property type="match status" value="1"/>
</dbReference>
<evidence type="ECO:0000313" key="2">
    <source>
        <dbReference type="EMBL" id="CAG5067400.1"/>
    </source>
</evidence>